<evidence type="ECO:0000313" key="2">
    <source>
        <dbReference type="Proteomes" id="UP000029736"/>
    </source>
</evidence>
<dbReference type="Proteomes" id="UP000029736">
    <property type="component" value="Unassembled WGS sequence"/>
</dbReference>
<dbReference type="SUPFAM" id="SSF143602">
    <property type="entry name" value="STIV B116-like"/>
    <property type="match status" value="1"/>
</dbReference>
<keyword evidence="2" id="KW-1185">Reference proteome</keyword>
<protein>
    <submittedName>
        <fullName evidence="1">Uncharacterized protein</fullName>
    </submittedName>
</protein>
<dbReference type="STRING" id="1524460.IX84_25270"/>
<dbReference type="AlphaFoldDB" id="A0A098S1D2"/>
<reference evidence="1 2" key="1">
    <citation type="journal article" date="2014" name="Int. J. Syst. Evol. Microbiol.">
        <title>Phaeodactylibacter xiamenensis gen. nov., sp. nov., a member of the family Saprospiraceae isolated from the marine alga Phaeodactylum tricornutum.</title>
        <authorList>
            <person name="Chen Z.Jr."/>
            <person name="Lei X."/>
            <person name="Lai Q."/>
            <person name="Li Y."/>
            <person name="Zhang B."/>
            <person name="Zhang J."/>
            <person name="Zhang H."/>
            <person name="Yang L."/>
            <person name="Zheng W."/>
            <person name="Tian Y."/>
            <person name="Yu Z."/>
            <person name="Xu H.Jr."/>
            <person name="Zheng T."/>
        </authorList>
    </citation>
    <scope>NUCLEOTIDE SEQUENCE [LARGE SCALE GENOMIC DNA]</scope>
    <source>
        <strain evidence="1 2">KD52</strain>
    </source>
</reference>
<dbReference type="EMBL" id="JPOS01000083">
    <property type="protein sequence ID" value="KGE85920.1"/>
    <property type="molecule type" value="Genomic_DNA"/>
</dbReference>
<name>A0A098S1D2_9BACT</name>
<proteinExistence type="predicted"/>
<dbReference type="InterPro" id="IPR015055">
    <property type="entry name" value="STIV_B116-like"/>
</dbReference>
<dbReference type="Pfam" id="PF08960">
    <property type="entry name" value="STIV_B116-like"/>
    <property type="match status" value="1"/>
</dbReference>
<sequence>MTTHVLNSATMPVAGTYDINSISAEVFFSEIKHAIKFGQPIRSWIGYDQNAKIIQKHTGWRTPINRERTELSHGDRLLIMRLSYRQENVYKGMAVQEKDFEYFEGFYLSCFPIPSWNDLMSMDIHEPKCVRYLENIFWLKGGDLEALRSARKAMQECEDGDLREWSEKQSDYLDCLRAIIDPQGLVREVARREPIQSEYTKQ</sequence>
<accession>A0A098S1D2</accession>
<gene>
    <name evidence="1" type="ORF">IX84_25270</name>
</gene>
<organism evidence="1 2">
    <name type="scientific">Phaeodactylibacter xiamenensis</name>
    <dbReference type="NCBI Taxonomy" id="1524460"/>
    <lineage>
        <taxon>Bacteria</taxon>
        <taxon>Pseudomonadati</taxon>
        <taxon>Bacteroidota</taxon>
        <taxon>Saprospiria</taxon>
        <taxon>Saprospirales</taxon>
        <taxon>Haliscomenobacteraceae</taxon>
        <taxon>Phaeodactylibacter</taxon>
    </lineage>
</organism>
<dbReference type="InterPro" id="IPR037236">
    <property type="entry name" value="STIV_B116-like_sf"/>
</dbReference>
<comment type="caution">
    <text evidence="1">The sequence shown here is derived from an EMBL/GenBank/DDBJ whole genome shotgun (WGS) entry which is preliminary data.</text>
</comment>
<dbReference type="RefSeq" id="WP_044226917.1">
    <property type="nucleotide sequence ID" value="NZ_JBKAGJ010000022.1"/>
</dbReference>
<dbReference type="Gene3D" id="3.40.50.11170">
    <property type="entry name" value="Uncharacterised protein PF08960, DUF1874"/>
    <property type="match status" value="1"/>
</dbReference>
<evidence type="ECO:0000313" key="1">
    <source>
        <dbReference type="EMBL" id="KGE85920.1"/>
    </source>
</evidence>